<gene>
    <name evidence="5" type="ORF">D6B99_09035</name>
</gene>
<dbReference type="GO" id="GO:0042597">
    <property type="term" value="C:periplasmic space"/>
    <property type="evidence" value="ECO:0007669"/>
    <property type="project" value="InterPro"/>
</dbReference>
<dbReference type="SUPFAM" id="SSF48230">
    <property type="entry name" value="Chondroitin AC/alginate lyase"/>
    <property type="match status" value="1"/>
</dbReference>
<evidence type="ECO:0000313" key="5">
    <source>
        <dbReference type="EMBL" id="AYD47726.1"/>
    </source>
</evidence>
<dbReference type="InterPro" id="IPR036116">
    <property type="entry name" value="FN3_sf"/>
</dbReference>
<keyword evidence="1 3" id="KW-0732">Signal</keyword>
<evidence type="ECO:0000259" key="4">
    <source>
        <dbReference type="Pfam" id="PF05426"/>
    </source>
</evidence>
<dbReference type="OrthoDB" id="222550at2"/>
<protein>
    <recommendedName>
        <fullName evidence="4">Alginate lyase domain-containing protein</fullName>
    </recommendedName>
</protein>
<dbReference type="AlphaFoldDB" id="A0A386HQ78"/>
<keyword evidence="6" id="KW-1185">Reference proteome</keyword>
<dbReference type="GO" id="GO:0016829">
    <property type="term" value="F:lyase activity"/>
    <property type="evidence" value="ECO:0007669"/>
    <property type="project" value="UniProtKB-KW"/>
</dbReference>
<evidence type="ECO:0000256" key="2">
    <source>
        <dbReference type="ARBA" id="ARBA00023239"/>
    </source>
</evidence>
<dbReference type="RefSeq" id="WP_119987236.1">
    <property type="nucleotide sequence ID" value="NZ_CP032489.1"/>
</dbReference>
<dbReference type="InterPro" id="IPR008929">
    <property type="entry name" value="Chondroitin_lyas"/>
</dbReference>
<dbReference type="EMBL" id="CP032489">
    <property type="protein sequence ID" value="AYD47726.1"/>
    <property type="molecule type" value="Genomic_DNA"/>
</dbReference>
<evidence type="ECO:0000313" key="6">
    <source>
        <dbReference type="Proteomes" id="UP000266118"/>
    </source>
</evidence>
<feature type="domain" description="Alginate lyase" evidence="4">
    <location>
        <begin position="90"/>
        <end position="288"/>
    </location>
</feature>
<accession>A0A386HQ78</accession>
<sequence>MMRIVKNILLCGCLMVLVNNISAQKFVHPGLLLSQEGIARMKQQIALKENPTYTDFILFEKNAESQATYKMKGPLKMVGRNPSVGQSVYDADANAAFQNAIMWILTNKQVYANKAIEIVNAWSKTLQSITGKDAVLMAGLGPFKMVNAAELLRYSNAGWKQQDIAITEQHFEKVIYPVIENFAPFANGNWDGAAEKTMMAIGVFCNNQAIFDRALNYYIDGSGDGCIYNYIYPDGECQESGRDQQHTQLGLAHLADCCEMAWTQGLDLYAFANNRLLKGFEYTAKYNLGNSVNYTPKLDRTGKYFHAHISDKGRGQLRAIYAEVYNHYHILKGIPTPYLALASKKIAPEGQGLPGADHIGFGNLLYTQFADNIKVMNEPIKLTIPRGIIAKGDNNEVKLFWVKVRNAKSYTIERSSDKKSDYKTIAKDIRSESFVDKNVVKGVVYHYRINAGNKDIQGDFSSAVTVTSGLPDGWTSVSLNQKNLSCKSYYSNNELTINAKGIGLDSSDFHGVFINKNLLGNAVITIEYIPQLSSQFSSFGLRFKDSKNKNISLILQPISTRDIELPNWQISLFKDNSNKPYSSVLLNGDSSIVTYGRMTGSIWLRLKRIGNNFMGFYSKDGIDWSQIGFIKNKISKNVDAGILCSSGKNEIGTTINFKNISISDK</sequence>
<proteinExistence type="predicted"/>
<dbReference type="Proteomes" id="UP000266118">
    <property type="component" value="Chromosome"/>
</dbReference>
<dbReference type="Gene3D" id="2.60.40.10">
    <property type="entry name" value="Immunoglobulins"/>
    <property type="match status" value="1"/>
</dbReference>
<keyword evidence="2" id="KW-0456">Lyase</keyword>
<evidence type="ECO:0000256" key="3">
    <source>
        <dbReference type="SAM" id="SignalP"/>
    </source>
</evidence>
<dbReference type="Pfam" id="PF05426">
    <property type="entry name" value="Alginate_lyase"/>
    <property type="match status" value="1"/>
</dbReference>
<evidence type="ECO:0000256" key="1">
    <source>
        <dbReference type="ARBA" id="ARBA00022729"/>
    </source>
</evidence>
<organism evidence="5 6">
    <name type="scientific">Arachidicoccus soli</name>
    <dbReference type="NCBI Taxonomy" id="2341117"/>
    <lineage>
        <taxon>Bacteria</taxon>
        <taxon>Pseudomonadati</taxon>
        <taxon>Bacteroidota</taxon>
        <taxon>Chitinophagia</taxon>
        <taxon>Chitinophagales</taxon>
        <taxon>Chitinophagaceae</taxon>
        <taxon>Arachidicoccus</taxon>
    </lineage>
</organism>
<feature type="signal peptide" evidence="3">
    <location>
        <begin position="1"/>
        <end position="23"/>
    </location>
</feature>
<feature type="chain" id="PRO_5017232569" description="Alginate lyase domain-containing protein" evidence="3">
    <location>
        <begin position="24"/>
        <end position="665"/>
    </location>
</feature>
<dbReference type="SUPFAM" id="SSF49265">
    <property type="entry name" value="Fibronectin type III"/>
    <property type="match status" value="1"/>
</dbReference>
<dbReference type="Gene3D" id="1.50.10.100">
    <property type="entry name" value="Chondroitin AC/alginate lyase"/>
    <property type="match status" value="1"/>
</dbReference>
<dbReference type="Gene3D" id="2.60.120.200">
    <property type="match status" value="1"/>
</dbReference>
<dbReference type="InterPro" id="IPR013783">
    <property type="entry name" value="Ig-like_fold"/>
</dbReference>
<dbReference type="InterPro" id="IPR008397">
    <property type="entry name" value="Alginate_lyase_dom"/>
</dbReference>
<reference evidence="5 6" key="1">
    <citation type="submission" date="2018-09" db="EMBL/GenBank/DDBJ databases">
        <title>Arachidicoccus sp. nov., a bacterium isolated from soil.</title>
        <authorList>
            <person name="Weon H.-Y."/>
            <person name="Kwon S.-W."/>
            <person name="Lee S.A."/>
        </authorList>
    </citation>
    <scope>NUCLEOTIDE SEQUENCE [LARGE SCALE GENOMIC DNA]</scope>
    <source>
        <strain evidence="5 6">KIS59-12</strain>
    </source>
</reference>
<dbReference type="KEGG" id="ark:D6B99_09035"/>
<name>A0A386HQ78_9BACT</name>